<accession>A0ABT0PM16</accession>
<comment type="caution">
    <text evidence="2">The sequence shown here is derived from an EMBL/GenBank/DDBJ whole genome shotgun (WGS) entry which is preliminary data.</text>
</comment>
<keyword evidence="3" id="KW-1185">Reference proteome</keyword>
<dbReference type="InterPro" id="IPR036777">
    <property type="entry name" value="Channel_Tsx-like_sf"/>
</dbReference>
<evidence type="ECO:0000313" key="3">
    <source>
        <dbReference type="Proteomes" id="UP001203338"/>
    </source>
</evidence>
<evidence type="ECO:0000256" key="1">
    <source>
        <dbReference type="ARBA" id="ARBA00008728"/>
    </source>
</evidence>
<comment type="similarity">
    <text evidence="1">Belongs to the nucleoside-specific channel-forming outer membrane porin (Tsx) (TC 1.B.10) family.</text>
</comment>
<dbReference type="InterPro" id="IPR018013">
    <property type="entry name" value="Channel_Tsx-like"/>
</dbReference>
<evidence type="ECO:0000313" key="2">
    <source>
        <dbReference type="EMBL" id="MCL6271498.1"/>
    </source>
</evidence>
<reference evidence="2 3" key="1">
    <citation type="submission" date="2022-05" db="EMBL/GenBank/DDBJ databases">
        <authorList>
            <person name="Park J.-S."/>
        </authorList>
    </citation>
    <scope>NUCLEOTIDE SEQUENCE [LARGE SCALE GENOMIC DNA]</scope>
    <source>
        <strain evidence="2 3">2012CJ34-2</strain>
    </source>
</reference>
<proteinExistence type="inferred from homology"/>
<dbReference type="RefSeq" id="WP_249701115.1">
    <property type="nucleotide sequence ID" value="NZ_JAMFLX010000026.1"/>
</dbReference>
<sequence length="107" mass="11869">MTSASTAPNRIVLLVYLGLTGNGWWFKPWAGIHDLSWSNKSDDIRGSNGYMVGWSAGATFEVAGVPLMVTNWNEIELNRNKEYTKLSHSKTGLNGGIGVWYDINDTF</sequence>
<gene>
    <name evidence="2" type="ORF">M3P05_16385</name>
</gene>
<name>A0ABT0PM16_9GAMM</name>
<dbReference type="Proteomes" id="UP001203338">
    <property type="component" value="Unassembled WGS sequence"/>
</dbReference>
<protein>
    <submittedName>
        <fullName evidence="2">Uncharacterized protein</fullName>
    </submittedName>
</protein>
<dbReference type="EMBL" id="JAMFLX010000026">
    <property type="protein sequence ID" value="MCL6271498.1"/>
    <property type="molecule type" value="Genomic_DNA"/>
</dbReference>
<organism evidence="2 3">
    <name type="scientific">Parendozoicomonas callyspongiae</name>
    <dbReference type="NCBI Taxonomy" id="2942213"/>
    <lineage>
        <taxon>Bacteria</taxon>
        <taxon>Pseudomonadati</taxon>
        <taxon>Pseudomonadota</taxon>
        <taxon>Gammaproteobacteria</taxon>
        <taxon>Oceanospirillales</taxon>
        <taxon>Endozoicomonadaceae</taxon>
        <taxon>Parendozoicomonas</taxon>
    </lineage>
</organism>
<dbReference type="Pfam" id="PF03502">
    <property type="entry name" value="Channel_Tsx"/>
    <property type="match status" value="1"/>
</dbReference>
<dbReference type="SUPFAM" id="SSF111364">
    <property type="entry name" value="Tsx-like channel"/>
    <property type="match status" value="1"/>
</dbReference>